<dbReference type="AlphaFoldDB" id="A0A3D8IXL3"/>
<evidence type="ECO:0000313" key="4">
    <source>
        <dbReference type="Proteomes" id="UP000257067"/>
    </source>
</evidence>
<dbReference type="RefSeq" id="WP_104723786.1">
    <property type="nucleotide sequence ID" value="NZ_FZNE01000002.1"/>
</dbReference>
<proteinExistence type="inferred from homology"/>
<dbReference type="SUPFAM" id="SSF102405">
    <property type="entry name" value="MCP/YpsA-like"/>
    <property type="match status" value="1"/>
</dbReference>
<feature type="domain" description="Smf/DprA SLOG" evidence="2">
    <location>
        <begin position="10"/>
        <end position="202"/>
    </location>
</feature>
<dbReference type="InterPro" id="IPR003488">
    <property type="entry name" value="DprA"/>
</dbReference>
<sequence>MKIIPTPLEFNLLKNPPKKIFAKGDTGLLSSKRKIAIVGTRKPNPYARVYTQTLAKMIAKNGGVVVSGGALGIDIIAHSGAFPRTIMIAPTDLEHIYPSSNAKIISTIYSEALALSEYENISLPRGYHFLQRNRLVIALSDCVIIPQADLCSGSMQSARIAIELKKPLYVLPHRLGESEGTNALLADREAKAIYCVNEWIKEWFEDSFAPVNDEVLKFCKRMPSFEEAYERFGEKIYEYEFEGKIKRNNGILYVL</sequence>
<dbReference type="InterPro" id="IPR057666">
    <property type="entry name" value="DrpA_SLOG"/>
</dbReference>
<dbReference type="EMBL" id="NXLU01000001">
    <property type="protein sequence ID" value="RDU70002.1"/>
    <property type="molecule type" value="Genomic_DNA"/>
</dbReference>
<evidence type="ECO:0000259" key="2">
    <source>
        <dbReference type="Pfam" id="PF02481"/>
    </source>
</evidence>
<organism evidence="3 4">
    <name type="scientific">Helicobacter cholecystus</name>
    <dbReference type="NCBI Taxonomy" id="45498"/>
    <lineage>
        <taxon>Bacteria</taxon>
        <taxon>Pseudomonadati</taxon>
        <taxon>Campylobacterota</taxon>
        <taxon>Epsilonproteobacteria</taxon>
        <taxon>Campylobacterales</taxon>
        <taxon>Helicobacteraceae</taxon>
        <taxon>Helicobacter</taxon>
    </lineage>
</organism>
<dbReference type="OrthoDB" id="9785707at2"/>
<dbReference type="Proteomes" id="UP000257067">
    <property type="component" value="Unassembled WGS sequence"/>
</dbReference>
<dbReference type="PANTHER" id="PTHR43022:SF1">
    <property type="entry name" value="PROTEIN SMF"/>
    <property type="match status" value="1"/>
</dbReference>
<dbReference type="Pfam" id="PF02481">
    <property type="entry name" value="DNA_processg_A"/>
    <property type="match status" value="1"/>
</dbReference>
<dbReference type="PANTHER" id="PTHR43022">
    <property type="entry name" value="PROTEIN SMF"/>
    <property type="match status" value="1"/>
</dbReference>
<dbReference type="GO" id="GO:0009294">
    <property type="term" value="P:DNA-mediated transformation"/>
    <property type="evidence" value="ECO:0007669"/>
    <property type="project" value="InterPro"/>
</dbReference>
<comment type="similarity">
    <text evidence="1">Belongs to the DprA/Smf family.</text>
</comment>
<keyword evidence="4" id="KW-1185">Reference proteome</keyword>
<name>A0A3D8IXL3_9HELI</name>
<dbReference type="Gene3D" id="3.40.50.450">
    <property type="match status" value="1"/>
</dbReference>
<protein>
    <submittedName>
        <fullName evidence="3">DNA processing protein DprA</fullName>
    </submittedName>
</protein>
<accession>A0A3D8IXL3</accession>
<reference evidence="3 4" key="1">
    <citation type="submission" date="2018-04" db="EMBL/GenBank/DDBJ databases">
        <title>Novel Campyloabacter and Helicobacter Species and Strains.</title>
        <authorList>
            <person name="Mannion A.J."/>
            <person name="Shen Z."/>
            <person name="Fox J.G."/>
        </authorList>
    </citation>
    <scope>NUCLEOTIDE SEQUENCE [LARGE SCALE GENOMIC DNA]</scope>
    <source>
        <strain evidence="3 4">ATCC 700242</strain>
    </source>
</reference>
<evidence type="ECO:0000313" key="3">
    <source>
        <dbReference type="EMBL" id="RDU70002.1"/>
    </source>
</evidence>
<gene>
    <name evidence="3" type="ORF">CQA62_00900</name>
</gene>
<evidence type="ECO:0000256" key="1">
    <source>
        <dbReference type="ARBA" id="ARBA00006525"/>
    </source>
</evidence>
<comment type="caution">
    <text evidence="3">The sequence shown here is derived from an EMBL/GenBank/DDBJ whole genome shotgun (WGS) entry which is preliminary data.</text>
</comment>